<evidence type="ECO:0000313" key="5">
    <source>
        <dbReference type="Proteomes" id="UP000263595"/>
    </source>
</evidence>
<dbReference type="Gene3D" id="3.30.70.270">
    <property type="match status" value="1"/>
</dbReference>
<dbReference type="Gene3D" id="3.30.450.20">
    <property type="entry name" value="PAS domain"/>
    <property type="match status" value="1"/>
</dbReference>
<feature type="domain" description="PAS" evidence="2">
    <location>
        <begin position="5"/>
        <end position="75"/>
    </location>
</feature>
<dbReference type="NCBIfam" id="TIGR00254">
    <property type="entry name" value="GGDEF"/>
    <property type="match status" value="1"/>
</dbReference>
<evidence type="ECO:0000313" key="4">
    <source>
        <dbReference type="EMBL" id="SYX90182.1"/>
    </source>
</evidence>
<dbReference type="OrthoDB" id="9812260at2"/>
<dbReference type="SUPFAM" id="SSF55073">
    <property type="entry name" value="Nucleotide cyclase"/>
    <property type="match status" value="1"/>
</dbReference>
<dbReference type="InterPro" id="IPR052155">
    <property type="entry name" value="Biofilm_reg_signaling"/>
</dbReference>
<protein>
    <submittedName>
        <fullName evidence="4">Putative signaling protein</fullName>
    </submittedName>
</protein>
<dbReference type="PANTHER" id="PTHR44757">
    <property type="entry name" value="DIGUANYLATE CYCLASE DGCP"/>
    <property type="match status" value="1"/>
</dbReference>
<dbReference type="RefSeq" id="WP_119141176.1">
    <property type="nucleotide sequence ID" value="NZ_CBCSFL010000017.1"/>
</dbReference>
<dbReference type="PANTHER" id="PTHR44757:SF2">
    <property type="entry name" value="BIOFILM ARCHITECTURE MAINTENANCE PROTEIN MBAA"/>
    <property type="match status" value="1"/>
</dbReference>
<dbReference type="SMART" id="SM00267">
    <property type="entry name" value="GGDEF"/>
    <property type="match status" value="1"/>
</dbReference>
<dbReference type="Pfam" id="PF00990">
    <property type="entry name" value="GGDEF"/>
    <property type="match status" value="1"/>
</dbReference>
<dbReference type="NCBIfam" id="TIGR00229">
    <property type="entry name" value="sensory_box"/>
    <property type="match status" value="1"/>
</dbReference>
<dbReference type="PROSITE" id="PS50112">
    <property type="entry name" value="PAS"/>
    <property type="match status" value="1"/>
</dbReference>
<dbReference type="InterPro" id="IPR013655">
    <property type="entry name" value="PAS_fold_3"/>
</dbReference>
<name>A0A383RT03_9PSED</name>
<dbReference type="SUPFAM" id="SSF55785">
    <property type="entry name" value="PYP-like sensor domain (PAS domain)"/>
    <property type="match status" value="1"/>
</dbReference>
<dbReference type="InterPro" id="IPR029787">
    <property type="entry name" value="Nucleotide_cyclase"/>
</dbReference>
<dbReference type="CDD" id="cd00130">
    <property type="entry name" value="PAS"/>
    <property type="match status" value="1"/>
</dbReference>
<organism evidence="4 5">
    <name type="scientific">Pseudomonas reidholzensis</name>
    <dbReference type="NCBI Taxonomy" id="1785162"/>
    <lineage>
        <taxon>Bacteria</taxon>
        <taxon>Pseudomonadati</taxon>
        <taxon>Pseudomonadota</taxon>
        <taxon>Gammaproteobacteria</taxon>
        <taxon>Pseudomonadales</taxon>
        <taxon>Pseudomonadaceae</taxon>
        <taxon>Pseudomonas</taxon>
    </lineage>
</organism>
<dbReference type="EMBL" id="UNOZ01000017">
    <property type="protein sequence ID" value="SYX90182.1"/>
    <property type="molecule type" value="Genomic_DNA"/>
</dbReference>
<proteinExistence type="predicted"/>
<reference evidence="5" key="1">
    <citation type="submission" date="2018-08" db="EMBL/GenBank/DDBJ databases">
        <authorList>
            <person name="Blom J."/>
        </authorList>
    </citation>
    <scope>NUCLEOTIDE SEQUENCE [LARGE SCALE GENOMIC DNA]</scope>
    <source>
        <strain evidence="5">CCOS 865</strain>
    </source>
</reference>
<evidence type="ECO:0000259" key="2">
    <source>
        <dbReference type="PROSITE" id="PS50112"/>
    </source>
</evidence>
<dbReference type="CDD" id="cd01949">
    <property type="entry name" value="GGDEF"/>
    <property type="match status" value="1"/>
</dbReference>
<dbReference type="Pfam" id="PF08447">
    <property type="entry name" value="PAS_3"/>
    <property type="match status" value="1"/>
</dbReference>
<accession>A0A383RT03</accession>
<dbReference type="AlphaFoldDB" id="A0A383RT03"/>
<evidence type="ECO:0000256" key="1">
    <source>
        <dbReference type="SAM" id="MobiDB-lite"/>
    </source>
</evidence>
<dbReference type="SMART" id="SM00091">
    <property type="entry name" value="PAS"/>
    <property type="match status" value="1"/>
</dbReference>
<dbReference type="PROSITE" id="PS50887">
    <property type="entry name" value="GGDEF"/>
    <property type="match status" value="1"/>
</dbReference>
<dbReference type="InterPro" id="IPR000014">
    <property type="entry name" value="PAS"/>
</dbReference>
<gene>
    <name evidence="4" type="ORF">CCOS865_02448</name>
</gene>
<dbReference type="InterPro" id="IPR035965">
    <property type="entry name" value="PAS-like_dom_sf"/>
</dbReference>
<feature type="region of interest" description="Disordered" evidence="1">
    <location>
        <begin position="289"/>
        <end position="310"/>
    </location>
</feature>
<feature type="domain" description="GGDEF" evidence="3">
    <location>
        <begin position="158"/>
        <end position="295"/>
    </location>
</feature>
<dbReference type="InterPro" id="IPR043128">
    <property type="entry name" value="Rev_trsase/Diguanyl_cyclase"/>
</dbReference>
<dbReference type="InterPro" id="IPR000160">
    <property type="entry name" value="GGDEF_dom"/>
</dbReference>
<keyword evidence="5" id="KW-1185">Reference proteome</keyword>
<dbReference type="Proteomes" id="UP000263595">
    <property type="component" value="Unassembled WGS sequence"/>
</dbReference>
<evidence type="ECO:0000259" key="3">
    <source>
        <dbReference type="PROSITE" id="PS50887"/>
    </source>
</evidence>
<sequence>MPVDLQALYPKLIHLMLDTVFVVDPDNTIVFVSAACEALLGYRADELTGTPITRYMHPDDLEATRASIVRVMNGTPHFDFRNRYVRKDGGVVHILWAAFWSDEVGARIGVARNVTALTQAEDELRFLAHHDPLTKLNNRSLFNERLASALHAAERDQQRLALLFLDINDFKGINDGHGHAAGDQVLCMIARRLERCVGATDTVARMGGDEFIVLLTDVASEDAVLAKVEQIARVMAEPLDADFGPIKLPSCSIGVACYPTDGKDADTLLSHADGDMYRRKKHRALARQQAQSAQAPLWSDPCDASPVLTG</sequence>